<organism evidence="2 3">
    <name type="scientific">Araneus ventricosus</name>
    <name type="common">Orbweaver spider</name>
    <name type="synonym">Epeira ventricosa</name>
    <dbReference type="NCBI Taxonomy" id="182803"/>
    <lineage>
        <taxon>Eukaryota</taxon>
        <taxon>Metazoa</taxon>
        <taxon>Ecdysozoa</taxon>
        <taxon>Arthropoda</taxon>
        <taxon>Chelicerata</taxon>
        <taxon>Arachnida</taxon>
        <taxon>Araneae</taxon>
        <taxon>Araneomorphae</taxon>
        <taxon>Entelegynae</taxon>
        <taxon>Araneoidea</taxon>
        <taxon>Araneidae</taxon>
        <taxon>Araneus</taxon>
    </lineage>
</organism>
<reference evidence="2 3" key="1">
    <citation type="journal article" date="2019" name="Sci. Rep.">
        <title>Orb-weaving spider Araneus ventricosus genome elucidates the spidroin gene catalogue.</title>
        <authorList>
            <person name="Kono N."/>
            <person name="Nakamura H."/>
            <person name="Ohtoshi R."/>
            <person name="Moran D.A.P."/>
            <person name="Shinohara A."/>
            <person name="Yoshida Y."/>
            <person name="Fujiwara M."/>
            <person name="Mori M."/>
            <person name="Tomita M."/>
            <person name="Arakawa K."/>
        </authorList>
    </citation>
    <scope>NUCLEOTIDE SEQUENCE [LARGE SCALE GENOMIC DNA]</scope>
</reference>
<keyword evidence="3" id="KW-1185">Reference proteome</keyword>
<protein>
    <recommendedName>
        <fullName evidence="1">Retrovirus-related Pol polyprotein from transposon TNT 1-94-like beta-barrel domain-containing protein</fullName>
    </recommendedName>
</protein>
<evidence type="ECO:0000313" key="3">
    <source>
        <dbReference type="Proteomes" id="UP000499080"/>
    </source>
</evidence>
<comment type="caution">
    <text evidence="2">The sequence shown here is derived from an EMBL/GenBank/DDBJ whole genome shotgun (WGS) entry which is preliminary data.</text>
</comment>
<dbReference type="AlphaFoldDB" id="A0A4Y2EC16"/>
<dbReference type="OrthoDB" id="8067992at2759"/>
<sequence length="127" mass="14736">MTCEKAWIYNYTELQNPIKIKIPNGNSIDAPGRGNILIRTFDGKNWQTGELKNVLYVPDLKCNLFTVNSVTEEDYAVKLDRIFSRIMNDQQNKHLGNRELKLYNLILETDEKAFRGTYSGRVDDLFT</sequence>
<proteinExistence type="predicted"/>
<evidence type="ECO:0000259" key="1">
    <source>
        <dbReference type="Pfam" id="PF22936"/>
    </source>
</evidence>
<dbReference type="Proteomes" id="UP000499080">
    <property type="component" value="Unassembled WGS sequence"/>
</dbReference>
<feature type="domain" description="Retrovirus-related Pol polyprotein from transposon TNT 1-94-like beta-barrel" evidence="1">
    <location>
        <begin position="1"/>
        <end position="75"/>
    </location>
</feature>
<evidence type="ECO:0000313" key="2">
    <source>
        <dbReference type="EMBL" id="GBM26723.1"/>
    </source>
</evidence>
<dbReference type="Pfam" id="PF22936">
    <property type="entry name" value="Pol_BBD"/>
    <property type="match status" value="1"/>
</dbReference>
<dbReference type="InterPro" id="IPR054722">
    <property type="entry name" value="PolX-like_BBD"/>
</dbReference>
<accession>A0A4Y2EC16</accession>
<gene>
    <name evidence="2" type="ORF">AVEN_175878_1</name>
</gene>
<name>A0A4Y2EC16_ARAVE</name>
<dbReference type="EMBL" id="BGPR01000568">
    <property type="protein sequence ID" value="GBM26723.1"/>
    <property type="molecule type" value="Genomic_DNA"/>
</dbReference>